<reference evidence="7 8" key="1">
    <citation type="submission" date="2020-08" db="EMBL/GenBank/DDBJ databases">
        <title>Sequencing the genomes of 1000 actinobacteria strains.</title>
        <authorList>
            <person name="Klenk H.-P."/>
        </authorList>
    </citation>
    <scope>NUCLEOTIDE SEQUENCE [LARGE SCALE GENOMIC DNA]</scope>
    <source>
        <strain evidence="7 8">DSM 105498</strain>
    </source>
</reference>
<evidence type="ECO:0000256" key="3">
    <source>
        <dbReference type="ARBA" id="ARBA00023125"/>
    </source>
</evidence>
<protein>
    <submittedName>
        <fullName evidence="7">DNA-binding SARP family transcriptional activator</fullName>
    </submittedName>
</protein>
<dbReference type="EMBL" id="JACHWR010000002">
    <property type="protein sequence ID" value="MBB3043060.1"/>
    <property type="molecule type" value="Genomic_DNA"/>
</dbReference>
<dbReference type="InterPro" id="IPR016032">
    <property type="entry name" value="Sig_transdc_resp-reg_C-effctor"/>
</dbReference>
<dbReference type="InterPro" id="IPR027417">
    <property type="entry name" value="P-loop_NTPase"/>
</dbReference>
<evidence type="ECO:0000313" key="8">
    <source>
        <dbReference type="Proteomes" id="UP000589626"/>
    </source>
</evidence>
<dbReference type="InterPro" id="IPR001867">
    <property type="entry name" value="OmpR/PhoB-type_DNA-bd"/>
</dbReference>
<dbReference type="Gene3D" id="1.10.10.10">
    <property type="entry name" value="Winged helix-like DNA-binding domain superfamily/Winged helix DNA-binding domain"/>
    <property type="match status" value="1"/>
</dbReference>
<dbReference type="SMART" id="SM01043">
    <property type="entry name" value="BTAD"/>
    <property type="match status" value="1"/>
</dbReference>
<dbReference type="SMART" id="SM00028">
    <property type="entry name" value="TPR"/>
    <property type="match status" value="3"/>
</dbReference>
<dbReference type="GO" id="GO:0006355">
    <property type="term" value="P:regulation of DNA-templated transcription"/>
    <property type="evidence" value="ECO:0007669"/>
    <property type="project" value="InterPro"/>
</dbReference>
<dbReference type="GO" id="GO:0000160">
    <property type="term" value="P:phosphorelay signal transduction system"/>
    <property type="evidence" value="ECO:0007669"/>
    <property type="project" value="InterPro"/>
</dbReference>
<gene>
    <name evidence="7" type="ORF">FHU40_002878</name>
</gene>
<evidence type="ECO:0000259" key="6">
    <source>
        <dbReference type="SMART" id="SM01043"/>
    </source>
</evidence>
<dbReference type="SUPFAM" id="SSF52540">
    <property type="entry name" value="P-loop containing nucleoside triphosphate hydrolases"/>
    <property type="match status" value="1"/>
</dbReference>
<dbReference type="InterPro" id="IPR011990">
    <property type="entry name" value="TPR-like_helical_dom_sf"/>
</dbReference>
<dbReference type="AlphaFoldDB" id="A0A7W4VWL6"/>
<proteinExistence type="inferred from homology"/>
<keyword evidence="3 7" id="KW-0238">DNA-binding</keyword>
<evidence type="ECO:0000256" key="4">
    <source>
        <dbReference type="ARBA" id="ARBA00023163"/>
    </source>
</evidence>
<dbReference type="SMART" id="SM00862">
    <property type="entry name" value="Trans_reg_C"/>
    <property type="match status" value="1"/>
</dbReference>
<dbReference type="Pfam" id="PF13191">
    <property type="entry name" value="AAA_16"/>
    <property type="match status" value="1"/>
</dbReference>
<keyword evidence="8" id="KW-1185">Reference proteome</keyword>
<dbReference type="GO" id="GO:0003677">
    <property type="term" value="F:DNA binding"/>
    <property type="evidence" value="ECO:0007669"/>
    <property type="project" value="UniProtKB-KW"/>
</dbReference>
<name>A0A7W4VWL6_9ACTN</name>
<organism evidence="7 8">
    <name type="scientific">Nocardioides soli</name>
    <dbReference type="NCBI Taxonomy" id="1036020"/>
    <lineage>
        <taxon>Bacteria</taxon>
        <taxon>Bacillati</taxon>
        <taxon>Actinomycetota</taxon>
        <taxon>Actinomycetes</taxon>
        <taxon>Propionibacteriales</taxon>
        <taxon>Nocardioidaceae</taxon>
        <taxon>Nocardioides</taxon>
    </lineage>
</organism>
<dbReference type="Pfam" id="PF03704">
    <property type="entry name" value="BTAD"/>
    <property type="match status" value="1"/>
</dbReference>
<dbReference type="Gene3D" id="1.25.40.10">
    <property type="entry name" value="Tetratricopeptide repeat domain"/>
    <property type="match status" value="3"/>
</dbReference>
<sequence length="1058" mass="114227">MSRESTSTVFVLGELEVVDPSGRALGPVPAGRAQVLLRRLVAADGAAVETGALVDALWDDDVPSTPERVIASLVSRIRKAIGADAVTGSSATGYRFNAGPAWTSDIAQLEELTRSCQARAALSPAVAVAAARRGFALLDRGQPQLGSAFAQHAWAEDQRRYVEGLTRRLHRSCWEAEAHLGMWPEIAEQAAEVFGSDPHDELAGRALIRALWHLGDRAEALRTYERLREQLREQFGVDPSPETDALFSTIVSGQDPDAPRSTDTALELDSLALIGRRVELDALVARWQRAVDGEPGVVVITGNPGAGCSTLAQALTAVAQESGARAIRVDCFEGARSSALQPLVSVLSRILLSTPPEALPALLGGWTDTATELVPELREVVGPVAYRRASPEIEHRRVLHTMRHILTASAETQPLILHFDDLHLAGAATIDAVQWLLHSDSRAPVLLVATAPIDRLDSGLRGLADTGLLVELGPLTEYDVAVLAERAGLASEAAFVWDLTQGHLMFVVDVLAALGRGERREDIPGTLRSMVLHRVRRSGSEVEGLLQAASVIGTAFAPDTLQQLVDRSPAELMNVLQTASATGLIVSRNDRFVFSPPILGRALYEDLPGPIRVLRHRQLAEILADRPELRAHHQERGGLVAAAAHSWFEAADLARRAFANADAVRLYTWALAGAREVQDHALEGEVLIGRGAAREDLADFDGATEDHLQAEELAVAVGDRKLRARAVERLGWTAYYRRDVDETFARAEEASQMPEAGPGAWNLLGRTRHWAGDFHGAHQAYERALEEMGTEDEAIRASVLSCLGALLEHADRYGDAIEVLDEAVAVSHDLGTFHPLLRGLFFAGMARANAGDLSGALTALQTKAAMLERYDVAFYRARTNTTLAWVWRELGESSRAQLLAELALSQSREVEAGSLQIEQELHALVALADSELAAGRSDLAAERLSAAQGLVDAWLPFRWRGDLRVKEVGARMGLVAPEALLVAAREAQSPKYQTLALHLMGRREEAAALARQTGSLLLLGEVGAPAEADDALRRLAASLPQQLRAGFVRAGRLPRSRA</sequence>
<dbReference type="InterPro" id="IPR036388">
    <property type="entry name" value="WH-like_DNA-bd_sf"/>
</dbReference>
<dbReference type="InterPro" id="IPR051677">
    <property type="entry name" value="AfsR-DnrI-RedD_regulator"/>
</dbReference>
<dbReference type="SUPFAM" id="SSF46894">
    <property type="entry name" value="C-terminal effector domain of the bipartite response regulators"/>
    <property type="match status" value="1"/>
</dbReference>
<accession>A0A7W4VWL6</accession>
<evidence type="ECO:0000313" key="7">
    <source>
        <dbReference type="EMBL" id="MBB3043060.1"/>
    </source>
</evidence>
<comment type="similarity">
    <text evidence="1">Belongs to the AfsR/DnrI/RedD regulatory family.</text>
</comment>
<keyword evidence="2" id="KW-0805">Transcription regulation</keyword>
<dbReference type="InterPro" id="IPR041664">
    <property type="entry name" value="AAA_16"/>
</dbReference>
<dbReference type="InterPro" id="IPR019734">
    <property type="entry name" value="TPR_rpt"/>
</dbReference>
<evidence type="ECO:0000259" key="5">
    <source>
        <dbReference type="SMART" id="SM00862"/>
    </source>
</evidence>
<dbReference type="PANTHER" id="PTHR35807">
    <property type="entry name" value="TRANSCRIPTIONAL REGULATOR REDD-RELATED"/>
    <property type="match status" value="1"/>
</dbReference>
<dbReference type="SUPFAM" id="SSF48452">
    <property type="entry name" value="TPR-like"/>
    <property type="match status" value="3"/>
</dbReference>
<dbReference type="InterPro" id="IPR005158">
    <property type="entry name" value="BTAD"/>
</dbReference>
<evidence type="ECO:0000256" key="2">
    <source>
        <dbReference type="ARBA" id="ARBA00023015"/>
    </source>
</evidence>
<dbReference type="PANTHER" id="PTHR35807:SF1">
    <property type="entry name" value="TRANSCRIPTIONAL REGULATOR REDD"/>
    <property type="match status" value="1"/>
</dbReference>
<dbReference type="Proteomes" id="UP000589626">
    <property type="component" value="Unassembled WGS sequence"/>
</dbReference>
<comment type="caution">
    <text evidence="7">The sequence shown here is derived from an EMBL/GenBank/DDBJ whole genome shotgun (WGS) entry which is preliminary data.</text>
</comment>
<feature type="domain" description="Bacterial transcriptional activator" evidence="6">
    <location>
        <begin position="104"/>
        <end position="251"/>
    </location>
</feature>
<feature type="domain" description="OmpR/PhoB-type" evidence="5">
    <location>
        <begin position="22"/>
        <end position="96"/>
    </location>
</feature>
<dbReference type="RefSeq" id="WP_183592952.1">
    <property type="nucleotide sequence ID" value="NZ_JACHWR010000002.1"/>
</dbReference>
<keyword evidence="4" id="KW-0804">Transcription</keyword>
<evidence type="ECO:0000256" key="1">
    <source>
        <dbReference type="ARBA" id="ARBA00005820"/>
    </source>
</evidence>